<evidence type="ECO:0000256" key="1">
    <source>
        <dbReference type="ARBA" id="ARBA00022679"/>
    </source>
</evidence>
<dbReference type="SUPFAM" id="SSF56112">
    <property type="entry name" value="Protein kinase-like (PK-like)"/>
    <property type="match status" value="1"/>
</dbReference>
<dbReference type="AlphaFoldDB" id="A0A939PQT5"/>
<dbReference type="InterPro" id="IPR000719">
    <property type="entry name" value="Prot_kinase_dom"/>
</dbReference>
<feature type="compositionally biased region" description="Basic and acidic residues" evidence="5">
    <location>
        <begin position="318"/>
        <end position="329"/>
    </location>
</feature>
<name>A0A939PQT5_9ACTN</name>
<reference evidence="7" key="1">
    <citation type="submission" date="2021-03" db="EMBL/GenBank/DDBJ databases">
        <authorList>
            <person name="Kanchanasin P."/>
            <person name="Saeng-In P."/>
            <person name="Phongsopitanun W."/>
            <person name="Yuki M."/>
            <person name="Kudo T."/>
            <person name="Ohkuma M."/>
            <person name="Tanasupawat S."/>
        </authorList>
    </citation>
    <scope>NUCLEOTIDE SEQUENCE</scope>
    <source>
        <strain evidence="7">GKU 128</strain>
    </source>
</reference>
<evidence type="ECO:0000256" key="3">
    <source>
        <dbReference type="ARBA" id="ARBA00022777"/>
    </source>
</evidence>
<proteinExistence type="predicted"/>
<evidence type="ECO:0000256" key="2">
    <source>
        <dbReference type="ARBA" id="ARBA00022741"/>
    </source>
</evidence>
<keyword evidence="8" id="KW-1185">Reference proteome</keyword>
<evidence type="ECO:0000313" key="8">
    <source>
        <dbReference type="Proteomes" id="UP000669179"/>
    </source>
</evidence>
<keyword evidence="2" id="KW-0547">Nucleotide-binding</keyword>
<dbReference type="EMBL" id="JAGEOJ010000026">
    <property type="protein sequence ID" value="MBO2454469.1"/>
    <property type="molecule type" value="Genomic_DNA"/>
</dbReference>
<dbReference type="CDD" id="cd14014">
    <property type="entry name" value="STKc_PknB_like"/>
    <property type="match status" value="1"/>
</dbReference>
<dbReference type="Gene3D" id="3.30.200.20">
    <property type="entry name" value="Phosphorylase Kinase, domain 1"/>
    <property type="match status" value="1"/>
</dbReference>
<dbReference type="PANTHER" id="PTHR43289:SF34">
    <property type="entry name" value="SERINE_THREONINE-PROTEIN KINASE YBDM-RELATED"/>
    <property type="match status" value="1"/>
</dbReference>
<sequence>MPGWVELQPEDPRAIGPFTIVGRIGIGGQGTVYAATGTEADDTTVAVKLLHAHLSFEEKARTRFLREVEAAKAVEGSCTVQVVGSGVQSQRPYIVTQYVDGPSLQESVAADGAHTGEALERLALSTATALAAIHRADIVHRDFKPANVLLGPDGPVVIDFGIARALTSSFSTTSQVVGSPSYMAPEQISNDPIGPPADLFAWGLTMAYAANGAKAFTAETIPGIMQAILTGAPDLGDLTGRLRTIVERCLAKDPADRPTAEQVVAELQAKPNDLGSLTMPSARKVRHVRRPVVITAVAAGVVLALCGVLATDLITSSGHDDKNKADGPHPESVTTSSAAAAGIAPASPSASPSRKTTEQSTPSTSGGPTPGSSSSPKSSDKPSPGKSSSRPKSSHKPSTPKGTTIGTMPYTVVDPYCRSRGYASGTTLANGPFCVTKSNQFVPVNMDSVCRWKFPAYPNARILSYNSVGGWTCLSS</sequence>
<comment type="caution">
    <text evidence="7">The sequence shown here is derived from an EMBL/GenBank/DDBJ whole genome shotgun (WGS) entry which is preliminary data.</text>
</comment>
<dbReference type="GO" id="GO:0005524">
    <property type="term" value="F:ATP binding"/>
    <property type="evidence" value="ECO:0007669"/>
    <property type="project" value="UniProtKB-KW"/>
</dbReference>
<dbReference type="InterPro" id="IPR008271">
    <property type="entry name" value="Ser/Thr_kinase_AS"/>
</dbReference>
<keyword evidence="1" id="KW-0808">Transferase</keyword>
<dbReference type="GO" id="GO:0004674">
    <property type="term" value="F:protein serine/threonine kinase activity"/>
    <property type="evidence" value="ECO:0007669"/>
    <property type="project" value="UniProtKB-KW"/>
</dbReference>
<organism evidence="7 8">
    <name type="scientific">Actinomadura barringtoniae</name>
    <dbReference type="NCBI Taxonomy" id="1427535"/>
    <lineage>
        <taxon>Bacteria</taxon>
        <taxon>Bacillati</taxon>
        <taxon>Actinomycetota</taxon>
        <taxon>Actinomycetes</taxon>
        <taxon>Streptosporangiales</taxon>
        <taxon>Thermomonosporaceae</taxon>
        <taxon>Actinomadura</taxon>
    </lineage>
</organism>
<dbReference type="Proteomes" id="UP000669179">
    <property type="component" value="Unassembled WGS sequence"/>
</dbReference>
<gene>
    <name evidence="7" type="ORF">J4573_45790</name>
</gene>
<dbReference type="InterPro" id="IPR011009">
    <property type="entry name" value="Kinase-like_dom_sf"/>
</dbReference>
<keyword evidence="3 7" id="KW-0418">Kinase</keyword>
<dbReference type="RefSeq" id="WP_208262675.1">
    <property type="nucleotide sequence ID" value="NZ_JAGEOJ010000026.1"/>
</dbReference>
<dbReference type="PROSITE" id="PS00108">
    <property type="entry name" value="PROTEIN_KINASE_ST"/>
    <property type="match status" value="1"/>
</dbReference>
<dbReference type="Gene3D" id="1.10.510.10">
    <property type="entry name" value="Transferase(Phosphotransferase) domain 1"/>
    <property type="match status" value="1"/>
</dbReference>
<accession>A0A939PQT5</accession>
<feature type="domain" description="Protein kinase" evidence="6">
    <location>
        <begin position="18"/>
        <end position="269"/>
    </location>
</feature>
<feature type="compositionally biased region" description="Low complexity" evidence="5">
    <location>
        <begin position="360"/>
        <end position="404"/>
    </location>
</feature>
<keyword evidence="7" id="KW-0723">Serine/threonine-protein kinase</keyword>
<dbReference type="PROSITE" id="PS50011">
    <property type="entry name" value="PROTEIN_KINASE_DOM"/>
    <property type="match status" value="1"/>
</dbReference>
<evidence type="ECO:0000259" key="6">
    <source>
        <dbReference type="PROSITE" id="PS50011"/>
    </source>
</evidence>
<evidence type="ECO:0000313" key="7">
    <source>
        <dbReference type="EMBL" id="MBO2454469.1"/>
    </source>
</evidence>
<evidence type="ECO:0000256" key="4">
    <source>
        <dbReference type="ARBA" id="ARBA00022840"/>
    </source>
</evidence>
<dbReference type="Pfam" id="PF00069">
    <property type="entry name" value="Pkinase"/>
    <property type="match status" value="1"/>
</dbReference>
<feature type="compositionally biased region" description="Low complexity" evidence="5">
    <location>
        <begin position="336"/>
        <end position="353"/>
    </location>
</feature>
<dbReference type="PANTHER" id="PTHR43289">
    <property type="entry name" value="MITOGEN-ACTIVATED PROTEIN KINASE KINASE KINASE 20-RELATED"/>
    <property type="match status" value="1"/>
</dbReference>
<feature type="region of interest" description="Disordered" evidence="5">
    <location>
        <begin position="317"/>
        <end position="408"/>
    </location>
</feature>
<keyword evidence="4" id="KW-0067">ATP-binding</keyword>
<evidence type="ECO:0000256" key="5">
    <source>
        <dbReference type="SAM" id="MobiDB-lite"/>
    </source>
</evidence>
<protein>
    <submittedName>
        <fullName evidence="7">Serine/threonine protein kinase</fullName>
    </submittedName>
</protein>